<keyword evidence="5" id="KW-0539">Nucleus</keyword>
<feature type="region of interest" description="Disordered" evidence="7">
    <location>
        <begin position="67"/>
        <end position="205"/>
    </location>
</feature>
<dbReference type="GO" id="GO:0006364">
    <property type="term" value="P:rRNA processing"/>
    <property type="evidence" value="ECO:0007669"/>
    <property type="project" value="UniProtKB-KW"/>
</dbReference>
<evidence type="ECO:0000313" key="8">
    <source>
        <dbReference type="EMBL" id="ORX39627.1"/>
    </source>
</evidence>
<protein>
    <submittedName>
        <fullName evidence="8">WD40-repeat-containing domain protein</fullName>
    </submittedName>
</protein>
<name>A0A1Y1UPX9_9TREE</name>
<keyword evidence="4" id="KW-0677">Repeat</keyword>
<dbReference type="GeneID" id="33559620"/>
<dbReference type="PANTHER" id="PTHR18359:SF0">
    <property type="entry name" value="U3 SMALL NUCLEOLAR RNA-ASSOCIATED PROTEIN 18 HOMOLOG"/>
    <property type="match status" value="1"/>
</dbReference>
<keyword evidence="3" id="KW-0853">WD repeat</keyword>
<dbReference type="Proteomes" id="UP000193218">
    <property type="component" value="Unassembled WGS sequence"/>
</dbReference>
<dbReference type="InterPro" id="IPR015943">
    <property type="entry name" value="WD40/YVTN_repeat-like_dom_sf"/>
</dbReference>
<keyword evidence="2" id="KW-0698">rRNA processing</keyword>
<keyword evidence="9" id="KW-1185">Reference proteome</keyword>
<evidence type="ECO:0000313" key="9">
    <source>
        <dbReference type="Proteomes" id="UP000193218"/>
    </source>
</evidence>
<dbReference type="SUPFAM" id="SSF50978">
    <property type="entry name" value="WD40 repeat-like"/>
    <property type="match status" value="1"/>
</dbReference>
<evidence type="ECO:0000256" key="5">
    <source>
        <dbReference type="ARBA" id="ARBA00023242"/>
    </source>
</evidence>
<organism evidence="8 9">
    <name type="scientific">Kockovaella imperatae</name>
    <dbReference type="NCBI Taxonomy" id="4999"/>
    <lineage>
        <taxon>Eukaryota</taxon>
        <taxon>Fungi</taxon>
        <taxon>Dikarya</taxon>
        <taxon>Basidiomycota</taxon>
        <taxon>Agaricomycotina</taxon>
        <taxon>Tremellomycetes</taxon>
        <taxon>Tremellales</taxon>
        <taxon>Cuniculitremaceae</taxon>
        <taxon>Kockovaella</taxon>
    </lineage>
</organism>
<dbReference type="FunCoup" id="A0A1Y1UPX9">
    <property type="interactions" value="645"/>
</dbReference>
<evidence type="ECO:0000256" key="1">
    <source>
        <dbReference type="ARBA" id="ARBA00004604"/>
    </source>
</evidence>
<reference evidence="8 9" key="1">
    <citation type="submission" date="2017-03" db="EMBL/GenBank/DDBJ databases">
        <title>Widespread Adenine N6-methylation of Active Genes in Fungi.</title>
        <authorList>
            <consortium name="DOE Joint Genome Institute"/>
            <person name="Mondo S.J."/>
            <person name="Dannebaum R.O."/>
            <person name="Kuo R.C."/>
            <person name="Louie K.B."/>
            <person name="Bewick A.J."/>
            <person name="Labutti K."/>
            <person name="Haridas S."/>
            <person name="Kuo A."/>
            <person name="Salamov A."/>
            <person name="Ahrendt S.R."/>
            <person name="Lau R."/>
            <person name="Bowen B.P."/>
            <person name="Lipzen A."/>
            <person name="Sullivan W."/>
            <person name="Andreopoulos W.B."/>
            <person name="Clum A."/>
            <person name="Lindquist E."/>
            <person name="Daum C."/>
            <person name="Northen T.R."/>
            <person name="Ramamoorthy G."/>
            <person name="Schmitz R.J."/>
            <person name="Gryganskyi A."/>
            <person name="Culley D."/>
            <person name="Magnuson J."/>
            <person name="James T.Y."/>
            <person name="O'Malley M.A."/>
            <person name="Stajich J.E."/>
            <person name="Spatafora J.W."/>
            <person name="Visel A."/>
            <person name="Grigoriev I.V."/>
        </authorList>
    </citation>
    <scope>NUCLEOTIDE SEQUENCE [LARGE SCALE GENOMIC DNA]</scope>
    <source>
        <strain evidence="8 9">NRRL Y-17943</strain>
    </source>
</reference>
<dbReference type="Gene3D" id="2.130.10.10">
    <property type="entry name" value="YVTN repeat-like/Quinoprotein amine dehydrogenase"/>
    <property type="match status" value="1"/>
</dbReference>
<accession>A0A1Y1UPX9</accession>
<evidence type="ECO:0000256" key="6">
    <source>
        <dbReference type="ARBA" id="ARBA00025767"/>
    </source>
</evidence>
<comment type="subcellular location">
    <subcellularLocation>
        <location evidence="1">Nucleus</location>
        <location evidence="1">Nucleolus</location>
    </subcellularLocation>
</comment>
<dbReference type="SMART" id="SM00320">
    <property type="entry name" value="WD40"/>
    <property type="match status" value="5"/>
</dbReference>
<evidence type="ECO:0000256" key="4">
    <source>
        <dbReference type="ARBA" id="ARBA00022737"/>
    </source>
</evidence>
<dbReference type="EMBL" id="NBSH01000002">
    <property type="protein sequence ID" value="ORX39627.1"/>
    <property type="molecule type" value="Genomic_DNA"/>
</dbReference>
<dbReference type="InterPro" id="IPR036322">
    <property type="entry name" value="WD40_repeat_dom_sf"/>
</dbReference>
<comment type="caution">
    <text evidence="8">The sequence shown here is derived from an EMBL/GenBank/DDBJ whole genome shotgun (WGS) entry which is preliminary data.</text>
</comment>
<dbReference type="GO" id="GO:0034388">
    <property type="term" value="C:Pwp2p-containing subcomplex of 90S preribosome"/>
    <property type="evidence" value="ECO:0007669"/>
    <property type="project" value="TreeGrafter"/>
</dbReference>
<feature type="compositionally biased region" description="Acidic residues" evidence="7">
    <location>
        <begin position="92"/>
        <end position="107"/>
    </location>
</feature>
<dbReference type="InterPro" id="IPR001680">
    <property type="entry name" value="WD40_rpt"/>
</dbReference>
<dbReference type="PANTHER" id="PTHR18359">
    <property type="entry name" value="WD-REPEAT PROTEIN-RELATED"/>
    <property type="match status" value="1"/>
</dbReference>
<feature type="compositionally biased region" description="Acidic residues" evidence="7">
    <location>
        <begin position="116"/>
        <end position="131"/>
    </location>
</feature>
<evidence type="ECO:0000256" key="7">
    <source>
        <dbReference type="SAM" id="MobiDB-lite"/>
    </source>
</evidence>
<evidence type="ECO:0000256" key="3">
    <source>
        <dbReference type="ARBA" id="ARBA00022574"/>
    </source>
</evidence>
<feature type="compositionally biased region" description="Low complexity" evidence="7">
    <location>
        <begin position="176"/>
        <end position="196"/>
    </location>
</feature>
<sequence>MVSGKKRKASRVSLDPVSTKLVSHTWEKDDEELELESALFGTSKKRVGSGAGVNGHVTSEDVEMKRMEDMEDDDLFTIDAPVASYLDGGGNTDDDEDREEVSEDESEGQDRFANGETDEEEDDDEDDDESDASGPSIHMDDTTFKPVEAEVDADDDDEEGVSDVDVKITFPADLQSSSSSSSSSRSSSRSRSGSPSVKGKERRQALWVDPADEMISVDLIKDRRMRKMARGKAGEEGVVDGRELEKRLREQFERLHPRPQWASNRVKSGTPALRSLLSSTKSFVSPLANGSGSRPPLARGVIEMQRLLDANHQNPTTGKKEASNAGNGVVDIAWHPSSRVGVLAVGGGDRRVRFFNIDGHTNAALLTIHLPSLPLGRTTFHPSGTSLLLTGTRPYYYTYDLIASRCVRSPRNLFGSVQTSSSPNTLTRHAFSPGGTLLAVAGRRGAVSILDWSGSGVGAVVAELKSGRGGSVVDLVWTGQKELSVLGGRDGAEVEVWDVGSRSVVRKWRDERCYGGSIMRLSEDEKWTAVGSSTGIVNLYESSDLRGKSSHNDALQHLSPEPFKSLEHLTTPITSLAFHPSSELLVTASDSKRNRLKLYHLASGSAYGNWPTQTTPLGRINAMAFSSGGDYLATGNQRGKVLLYSLKHYANA</sequence>
<dbReference type="InParanoid" id="A0A1Y1UPX9"/>
<evidence type="ECO:0000256" key="2">
    <source>
        <dbReference type="ARBA" id="ARBA00022552"/>
    </source>
</evidence>
<gene>
    <name evidence="8" type="ORF">BD324DRAFT_648265</name>
</gene>
<dbReference type="GO" id="GO:0032040">
    <property type="term" value="C:small-subunit processome"/>
    <property type="evidence" value="ECO:0007669"/>
    <property type="project" value="TreeGrafter"/>
</dbReference>
<dbReference type="Pfam" id="PF00400">
    <property type="entry name" value="WD40"/>
    <property type="match status" value="2"/>
</dbReference>
<comment type="similarity">
    <text evidence="6">Belongs to the WD repeat UTP18 family.</text>
</comment>
<proteinExistence type="inferred from homology"/>
<dbReference type="AlphaFoldDB" id="A0A1Y1UPX9"/>
<dbReference type="OrthoDB" id="1935146at2759"/>
<dbReference type="RefSeq" id="XP_021873412.1">
    <property type="nucleotide sequence ID" value="XM_022017811.1"/>
</dbReference>
<dbReference type="STRING" id="4999.A0A1Y1UPX9"/>
<feature type="compositionally biased region" description="Acidic residues" evidence="7">
    <location>
        <begin position="149"/>
        <end position="162"/>
    </location>
</feature>
<dbReference type="InterPro" id="IPR045161">
    <property type="entry name" value="Utp18"/>
</dbReference>
<dbReference type="FunFam" id="2.130.10.10:FF:000908">
    <property type="entry name" value="U3 small nucleolar RNA-associated protein 18"/>
    <property type="match status" value="1"/>
</dbReference>